<proteinExistence type="predicted"/>
<accession>A0ABR6N3H5</accession>
<organism evidence="1 2">
    <name type="scientific">Sphingomonas endophytica</name>
    <dbReference type="NCBI Taxonomy" id="869719"/>
    <lineage>
        <taxon>Bacteria</taxon>
        <taxon>Pseudomonadati</taxon>
        <taxon>Pseudomonadota</taxon>
        <taxon>Alphaproteobacteria</taxon>
        <taxon>Sphingomonadales</taxon>
        <taxon>Sphingomonadaceae</taxon>
        <taxon>Sphingomonas</taxon>
    </lineage>
</organism>
<name>A0ABR6N3H5_9SPHN</name>
<dbReference type="EMBL" id="JACIJN010000003">
    <property type="protein sequence ID" value="MBB5725354.1"/>
    <property type="molecule type" value="Genomic_DNA"/>
</dbReference>
<dbReference type="Proteomes" id="UP000560131">
    <property type="component" value="Unassembled WGS sequence"/>
</dbReference>
<sequence>MTRDGEIAMLREHLATVARLADRLVVLRARLESIMPIDADRMRSLDPDRDIDVLAFLKTFEQLEDTLGRTLKTIAMLMQLGKVERLTPRDVAQRAAALGVIDDPRVWADAVRVRNELAHEYPLRPDKQAAQVNAAWEKSEILFATRLSIDNFVERERLLHGDI</sequence>
<gene>
    <name evidence="1" type="ORF">FHS97_001270</name>
</gene>
<dbReference type="SUPFAM" id="SSF81593">
    <property type="entry name" value="Nucleotidyltransferase substrate binding subunit/domain"/>
    <property type="match status" value="1"/>
</dbReference>
<evidence type="ECO:0000313" key="2">
    <source>
        <dbReference type="Proteomes" id="UP000560131"/>
    </source>
</evidence>
<dbReference type="RefSeq" id="WP_184034718.1">
    <property type="nucleotide sequence ID" value="NZ_BAABAR010000001.1"/>
</dbReference>
<keyword evidence="2" id="KW-1185">Reference proteome</keyword>
<reference evidence="1 2" key="1">
    <citation type="submission" date="2020-08" db="EMBL/GenBank/DDBJ databases">
        <title>Genomic Encyclopedia of Type Strains, Phase IV (KMG-IV): sequencing the most valuable type-strain genomes for metagenomic binning, comparative biology and taxonomic classification.</title>
        <authorList>
            <person name="Goeker M."/>
        </authorList>
    </citation>
    <scope>NUCLEOTIDE SEQUENCE [LARGE SCALE GENOMIC DNA]</scope>
    <source>
        <strain evidence="1 2">DSM 101535</strain>
    </source>
</reference>
<protein>
    <recommendedName>
        <fullName evidence="3">DUF86 domain-containing protein</fullName>
    </recommendedName>
</protein>
<evidence type="ECO:0008006" key="3">
    <source>
        <dbReference type="Google" id="ProtNLM"/>
    </source>
</evidence>
<dbReference type="Gene3D" id="1.20.120.330">
    <property type="entry name" value="Nucleotidyltransferases domain 2"/>
    <property type="match status" value="1"/>
</dbReference>
<comment type="caution">
    <text evidence="1">The sequence shown here is derived from an EMBL/GenBank/DDBJ whole genome shotgun (WGS) entry which is preliminary data.</text>
</comment>
<evidence type="ECO:0000313" key="1">
    <source>
        <dbReference type="EMBL" id="MBB5725354.1"/>
    </source>
</evidence>